<feature type="domain" description="C2H2-type" evidence="10">
    <location>
        <begin position="291"/>
        <end position="318"/>
    </location>
</feature>
<dbReference type="FunFam" id="3.30.160.60:FF:002240">
    <property type="entry name" value="Zinc finger protein 26-like Protein"/>
    <property type="match status" value="1"/>
</dbReference>
<keyword evidence="3" id="KW-0677">Repeat</keyword>
<dbReference type="GO" id="GO:0008270">
    <property type="term" value="F:zinc ion binding"/>
    <property type="evidence" value="ECO:0007669"/>
    <property type="project" value="UniProtKB-UniRule"/>
</dbReference>
<feature type="domain" description="C2H2-type" evidence="10">
    <location>
        <begin position="399"/>
        <end position="427"/>
    </location>
</feature>
<feature type="domain" description="C2H2-type" evidence="10">
    <location>
        <begin position="360"/>
        <end position="388"/>
    </location>
</feature>
<evidence type="ECO:0000256" key="1">
    <source>
        <dbReference type="ARBA" id="ARBA00004123"/>
    </source>
</evidence>
<evidence type="ECO:0000313" key="12">
    <source>
        <dbReference type="EMBL" id="JAI46613.1"/>
    </source>
</evidence>
<name>A0A0K8W5Y4_BACLA</name>
<dbReference type="PROSITE" id="PS51915">
    <property type="entry name" value="ZAD"/>
    <property type="match status" value="1"/>
</dbReference>
<feature type="binding site" evidence="9">
    <location>
        <position position="13"/>
    </location>
    <ligand>
        <name>Zn(2+)</name>
        <dbReference type="ChEBI" id="CHEBI:29105"/>
    </ligand>
</feature>
<reference evidence="12" key="1">
    <citation type="submission" date="2015-06" db="EMBL/GenBank/DDBJ databases">
        <authorList>
            <person name="Hoefler B.C."/>
            <person name="Straight P.D."/>
        </authorList>
    </citation>
    <scope>NUCLEOTIDE SEQUENCE</scope>
</reference>
<keyword evidence="6" id="KW-0238">DNA-binding</keyword>
<keyword evidence="4 8" id="KW-0863">Zinc-finger</keyword>
<keyword evidence="2 9" id="KW-0479">Metal-binding</keyword>
<dbReference type="GO" id="GO:0005634">
    <property type="term" value="C:nucleus"/>
    <property type="evidence" value="ECO:0007669"/>
    <property type="project" value="UniProtKB-SubCell"/>
</dbReference>
<dbReference type="Pfam" id="PF07776">
    <property type="entry name" value="zf-AD"/>
    <property type="match status" value="1"/>
</dbReference>
<dbReference type="PROSITE" id="PS00028">
    <property type="entry name" value="ZINC_FINGER_C2H2_1"/>
    <property type="match status" value="12"/>
</dbReference>
<dbReference type="Pfam" id="PF00096">
    <property type="entry name" value="zf-C2H2"/>
    <property type="match status" value="2"/>
</dbReference>
<evidence type="ECO:0000256" key="6">
    <source>
        <dbReference type="ARBA" id="ARBA00023125"/>
    </source>
</evidence>
<gene>
    <name evidence="12" type="primary">ZNF235_7</name>
    <name evidence="12" type="ORF">c0_g2_i1</name>
</gene>
<dbReference type="Gene3D" id="3.30.160.60">
    <property type="entry name" value="Classic Zinc Finger"/>
    <property type="match status" value="7"/>
</dbReference>
<feature type="domain" description="C2H2-type" evidence="10">
    <location>
        <begin position="597"/>
        <end position="624"/>
    </location>
</feature>
<feature type="binding site" evidence="9">
    <location>
        <position position="59"/>
    </location>
    <ligand>
        <name>Zn(2+)</name>
        <dbReference type="ChEBI" id="CHEBI:29105"/>
    </ligand>
</feature>
<feature type="domain" description="C2H2-type" evidence="10">
    <location>
        <begin position="569"/>
        <end position="596"/>
    </location>
</feature>
<dbReference type="SUPFAM" id="SSF57716">
    <property type="entry name" value="Glucocorticoid receptor-like (DNA-binding domain)"/>
    <property type="match status" value="1"/>
</dbReference>
<accession>A0A0K8W5Y4</accession>
<feature type="binding site" evidence="9">
    <location>
        <position position="10"/>
    </location>
    <ligand>
        <name>Zn(2+)</name>
        <dbReference type="ChEBI" id="CHEBI:29105"/>
    </ligand>
</feature>
<dbReference type="InterPro" id="IPR013087">
    <property type="entry name" value="Znf_C2H2_type"/>
</dbReference>
<keyword evidence="7" id="KW-0539">Nucleus</keyword>
<dbReference type="SUPFAM" id="SSF57667">
    <property type="entry name" value="beta-beta-alpha zinc fingers"/>
    <property type="match status" value="5"/>
</dbReference>
<evidence type="ECO:0000259" key="11">
    <source>
        <dbReference type="PROSITE" id="PS51915"/>
    </source>
</evidence>
<evidence type="ECO:0000256" key="9">
    <source>
        <dbReference type="PROSITE-ProRule" id="PRU01263"/>
    </source>
</evidence>
<feature type="domain" description="C2H2-type" evidence="10">
    <location>
        <begin position="315"/>
        <end position="343"/>
    </location>
</feature>
<dbReference type="SMART" id="SM00355">
    <property type="entry name" value="ZnF_C2H2"/>
    <property type="match status" value="15"/>
</dbReference>
<dbReference type="PANTHER" id="PTHR24390:SF159">
    <property type="entry name" value="GROWTH FACTOR INDEPENDENT 1 TRANSCRIPTIONAL REPRESSOR"/>
    <property type="match status" value="1"/>
</dbReference>
<dbReference type="PANTHER" id="PTHR24390">
    <property type="entry name" value="ZINC FINGER PROTEIN"/>
    <property type="match status" value="1"/>
</dbReference>
<protein>
    <submittedName>
        <fullName evidence="12">Zinc finger protein 235</fullName>
    </submittedName>
</protein>
<proteinExistence type="predicted"/>
<dbReference type="GO" id="GO:0006357">
    <property type="term" value="P:regulation of transcription by RNA polymerase II"/>
    <property type="evidence" value="ECO:0007669"/>
    <property type="project" value="TreeGrafter"/>
</dbReference>
<dbReference type="GO" id="GO:0003700">
    <property type="term" value="F:DNA-binding transcription factor activity"/>
    <property type="evidence" value="ECO:0007669"/>
    <property type="project" value="TreeGrafter"/>
</dbReference>
<feature type="binding site" evidence="9">
    <location>
        <position position="62"/>
    </location>
    <ligand>
        <name>Zn(2+)</name>
        <dbReference type="ChEBI" id="CHEBI:29105"/>
    </ligand>
</feature>
<dbReference type="AlphaFoldDB" id="A0A0K8W5Y4"/>
<evidence type="ECO:0000256" key="5">
    <source>
        <dbReference type="ARBA" id="ARBA00022833"/>
    </source>
</evidence>
<organism evidence="12">
    <name type="scientific">Bactrocera latifrons</name>
    <name type="common">Malaysian fruit fly</name>
    <name type="synonym">Chaetodacus latifrons</name>
    <dbReference type="NCBI Taxonomy" id="174628"/>
    <lineage>
        <taxon>Eukaryota</taxon>
        <taxon>Metazoa</taxon>
        <taxon>Ecdysozoa</taxon>
        <taxon>Arthropoda</taxon>
        <taxon>Hexapoda</taxon>
        <taxon>Insecta</taxon>
        <taxon>Pterygota</taxon>
        <taxon>Neoptera</taxon>
        <taxon>Endopterygota</taxon>
        <taxon>Diptera</taxon>
        <taxon>Brachycera</taxon>
        <taxon>Muscomorpha</taxon>
        <taxon>Tephritoidea</taxon>
        <taxon>Tephritidae</taxon>
        <taxon>Bactrocera</taxon>
        <taxon>Bactrocera</taxon>
    </lineage>
</organism>
<dbReference type="Gene3D" id="3.40.1800.20">
    <property type="match status" value="1"/>
</dbReference>
<dbReference type="EMBL" id="GDHF01005701">
    <property type="protein sequence ID" value="JAI46613.1"/>
    <property type="molecule type" value="Transcribed_RNA"/>
</dbReference>
<evidence type="ECO:0000256" key="3">
    <source>
        <dbReference type="ARBA" id="ARBA00022737"/>
    </source>
</evidence>
<comment type="subcellular location">
    <subcellularLocation>
        <location evidence="1">Nucleus</location>
    </subcellularLocation>
</comment>
<evidence type="ECO:0000256" key="2">
    <source>
        <dbReference type="ARBA" id="ARBA00022723"/>
    </source>
</evidence>
<feature type="domain" description="ZAD" evidence="11">
    <location>
        <begin position="8"/>
        <end position="86"/>
    </location>
</feature>
<feature type="domain" description="C2H2-type" evidence="10">
    <location>
        <begin position="624"/>
        <end position="651"/>
    </location>
</feature>
<dbReference type="PROSITE" id="PS50157">
    <property type="entry name" value="ZINC_FINGER_C2H2_2"/>
    <property type="match status" value="9"/>
</dbReference>
<evidence type="ECO:0000256" key="7">
    <source>
        <dbReference type="ARBA" id="ARBA00023242"/>
    </source>
</evidence>
<evidence type="ECO:0000256" key="4">
    <source>
        <dbReference type="ARBA" id="ARBA00022771"/>
    </source>
</evidence>
<keyword evidence="5 9" id="KW-0862">Zinc</keyword>
<dbReference type="GO" id="GO:0000978">
    <property type="term" value="F:RNA polymerase II cis-regulatory region sequence-specific DNA binding"/>
    <property type="evidence" value="ECO:0007669"/>
    <property type="project" value="TreeGrafter"/>
</dbReference>
<dbReference type="SMART" id="SM00868">
    <property type="entry name" value="zf-AD"/>
    <property type="match status" value="1"/>
</dbReference>
<sequence>MKTKHKKMYCRACMQLDCPTVVDMNCVGTAEDGKTLYDYFNECTQLQATANDELPQILCTTCTEQLHDACNFIKKARKSDGELKKILTLQKDGVDIYTTTQTTQYVVECTNDPLATPEQHIVVTETSNTVSDAEVAIPVPEIKVELELDIPENFEKIMEDHVVKSDSESSQQCNSDDDSGDVIKPGVSHSCEICDCKYLTQRELKDHIFDLHKSHIICMKCPKVYELPTELQIHESLVHGTESTFQCTWCNETLQREDLPKHIQRTHKISYLKYFPRTKRLCNNNDENNSFGCDDCQLQFSSILELAYHVKEHKFDCPLCSKSFRKHGTFRAHVKRIHNHSLSSLKVAVGVEDDDASKPYKCSLCSRQFRLKRSLQGHLKVKHNQYTRQNVKNDEDKLFECAFCTMRFASQNSLYHHKRRKHRDLIPTPVADSEISTTTVEMENDKANSEFVNCTFCHKDIPRSEIKHHQRRHKYALNQKRKFLCAFCPREFNSETSVKLHEKKVHMCERPEPKECPICQKKVDPKYLKNHIENVHTSERKFICDICGDPFKSYVLLHSHKRLHLERNFACTVCEKKFIRSSDLKVHMRIHTGEEPYECHLCDRRFKIKVRLNYHLQRHAGIKRKCQECGKEFNHVKQLKIHSYKHTGMPYRCSVCEYGCAQRDVFRKHLLRMHDMTMTDEEYCAMFKANTGRNPHVKTLEELQSEAQSMEQEQEQEQSN</sequence>
<feature type="domain" description="C2H2-type" evidence="10">
    <location>
        <begin position="542"/>
        <end position="569"/>
    </location>
</feature>
<feature type="domain" description="C2H2-type" evidence="10">
    <location>
        <begin position="483"/>
        <end position="511"/>
    </location>
</feature>
<evidence type="ECO:0000259" key="10">
    <source>
        <dbReference type="PROSITE" id="PS50157"/>
    </source>
</evidence>
<evidence type="ECO:0000256" key="8">
    <source>
        <dbReference type="PROSITE-ProRule" id="PRU00042"/>
    </source>
</evidence>
<dbReference type="OrthoDB" id="6077919at2759"/>
<dbReference type="InterPro" id="IPR036236">
    <property type="entry name" value="Znf_C2H2_sf"/>
</dbReference>
<dbReference type="InterPro" id="IPR012934">
    <property type="entry name" value="Znf_AD"/>
</dbReference>